<name>A0ABT3ZZB0_9BACT</name>
<dbReference type="RefSeq" id="WP_267533705.1">
    <property type="nucleotide sequence ID" value="NZ_JAPNKA010000001.1"/>
</dbReference>
<organism evidence="1 2">
    <name type="scientific">Archangium lansingense</name>
    <dbReference type="NCBI Taxonomy" id="2995310"/>
    <lineage>
        <taxon>Bacteria</taxon>
        <taxon>Pseudomonadati</taxon>
        <taxon>Myxococcota</taxon>
        <taxon>Myxococcia</taxon>
        <taxon>Myxococcales</taxon>
        <taxon>Cystobacterineae</taxon>
        <taxon>Archangiaceae</taxon>
        <taxon>Archangium</taxon>
    </lineage>
</organism>
<evidence type="ECO:0000313" key="1">
    <source>
        <dbReference type="EMBL" id="MCY1074746.1"/>
    </source>
</evidence>
<dbReference type="SUPFAM" id="SSF55729">
    <property type="entry name" value="Acyl-CoA N-acyltransferases (Nat)"/>
    <property type="match status" value="1"/>
</dbReference>
<comment type="caution">
    <text evidence="1">The sequence shown here is derived from an EMBL/GenBank/DDBJ whole genome shotgun (WGS) entry which is preliminary data.</text>
</comment>
<sequence length="270" mass="29329">MTTLSCRVATTQRQLDDALRVRAAVFGTELGLLGTTAAATLREVNCFDTLETTVHLVVYADDTPVATARLLLPNPEVARATGGHLGIDLEQKLDLSGVGGPGLVFAESTRFCILKEWRHSEALVWLQAGLSAESRRRGVTHWIASANMETDSAEDARLIFQVAAHQGLMSQRWHARAHAPPVSPAIPSAPYFTAQERARAQQGQLDGLRMPRVLSFFAHKMGARFIAKPLYDTGFRRFSLPLVAALDELPATTVARFDALGRSTAQGSQA</sequence>
<dbReference type="Pfam" id="PF13444">
    <property type="entry name" value="Acetyltransf_5"/>
    <property type="match status" value="1"/>
</dbReference>
<proteinExistence type="predicted"/>
<dbReference type="Gene3D" id="3.40.630.30">
    <property type="match status" value="1"/>
</dbReference>
<reference evidence="1 2" key="1">
    <citation type="submission" date="2022-11" db="EMBL/GenBank/DDBJ databases">
        <title>Minimal conservation of predation-associated metabolite biosynthetic gene clusters underscores biosynthetic potential of Myxococcota including descriptions for ten novel species: Archangium lansinium sp. nov., Myxococcus landrumus sp. nov., Nannocystis bai.</title>
        <authorList>
            <person name="Ahearne A."/>
            <person name="Stevens C."/>
            <person name="Phillips K."/>
        </authorList>
    </citation>
    <scope>NUCLEOTIDE SEQUENCE [LARGE SCALE GENOMIC DNA]</scope>
    <source>
        <strain evidence="1 2">MIWBW</strain>
    </source>
</reference>
<gene>
    <name evidence="1" type="ORF">OV287_09625</name>
</gene>
<keyword evidence="2" id="KW-1185">Reference proteome</keyword>
<protein>
    <submittedName>
        <fullName evidence="1">GNAT family N-acetyltransferase</fullName>
    </submittedName>
</protein>
<accession>A0ABT3ZZB0</accession>
<dbReference type="Proteomes" id="UP001207654">
    <property type="component" value="Unassembled WGS sequence"/>
</dbReference>
<dbReference type="InterPro" id="IPR016181">
    <property type="entry name" value="Acyl_CoA_acyltransferase"/>
</dbReference>
<dbReference type="EMBL" id="JAPNKA010000001">
    <property type="protein sequence ID" value="MCY1074746.1"/>
    <property type="molecule type" value="Genomic_DNA"/>
</dbReference>
<evidence type="ECO:0000313" key="2">
    <source>
        <dbReference type="Proteomes" id="UP001207654"/>
    </source>
</evidence>